<dbReference type="Proteomes" id="UP000681722">
    <property type="component" value="Unassembled WGS sequence"/>
</dbReference>
<feature type="non-terminal residue" evidence="2">
    <location>
        <position position="37"/>
    </location>
</feature>
<sequence length="37" mass="3647">MRCLLGSPTPLTAPRRGSSLAPLRGACGGSSSTPPPP</sequence>
<evidence type="ECO:0000313" key="2">
    <source>
        <dbReference type="EMBL" id="CAF4703035.1"/>
    </source>
</evidence>
<protein>
    <submittedName>
        <fullName evidence="2">Uncharacterized protein</fullName>
    </submittedName>
</protein>
<dbReference type="EMBL" id="CAJOBC010163368">
    <property type="protein sequence ID" value="CAF4703035.1"/>
    <property type="molecule type" value="Genomic_DNA"/>
</dbReference>
<name>A0A8S3ACX1_9BILA</name>
<evidence type="ECO:0000256" key="1">
    <source>
        <dbReference type="SAM" id="MobiDB-lite"/>
    </source>
</evidence>
<feature type="region of interest" description="Disordered" evidence="1">
    <location>
        <begin position="1"/>
        <end position="37"/>
    </location>
</feature>
<proteinExistence type="predicted"/>
<comment type="caution">
    <text evidence="2">The sequence shown here is derived from an EMBL/GenBank/DDBJ whole genome shotgun (WGS) entry which is preliminary data.</text>
</comment>
<evidence type="ECO:0000313" key="3">
    <source>
        <dbReference type="Proteomes" id="UP000681722"/>
    </source>
</evidence>
<organism evidence="2 3">
    <name type="scientific">Didymodactylos carnosus</name>
    <dbReference type="NCBI Taxonomy" id="1234261"/>
    <lineage>
        <taxon>Eukaryota</taxon>
        <taxon>Metazoa</taxon>
        <taxon>Spiralia</taxon>
        <taxon>Gnathifera</taxon>
        <taxon>Rotifera</taxon>
        <taxon>Eurotatoria</taxon>
        <taxon>Bdelloidea</taxon>
        <taxon>Philodinida</taxon>
        <taxon>Philodinidae</taxon>
        <taxon>Didymodactylos</taxon>
    </lineage>
</organism>
<reference evidence="2" key="1">
    <citation type="submission" date="2021-02" db="EMBL/GenBank/DDBJ databases">
        <authorList>
            <person name="Nowell W R."/>
        </authorList>
    </citation>
    <scope>NUCLEOTIDE SEQUENCE</scope>
</reference>
<gene>
    <name evidence="2" type="ORF">SRO942_LOCUS51444</name>
</gene>
<dbReference type="AlphaFoldDB" id="A0A8S3ACX1"/>
<accession>A0A8S3ACX1</accession>